<comment type="caution">
    <text evidence="1">The sequence shown here is derived from an EMBL/GenBank/DDBJ whole genome shotgun (WGS) entry which is preliminary data.</text>
</comment>
<dbReference type="Proteomes" id="UP000305267">
    <property type="component" value="Unassembled WGS sequence"/>
</dbReference>
<dbReference type="AlphaFoldDB" id="A0A5C4L5L6"/>
<protein>
    <submittedName>
        <fullName evidence="1">Uncharacterized protein</fullName>
    </submittedName>
</protein>
<name>A0A5C4L5L6_9HYPH</name>
<gene>
    <name evidence="1" type="ORF">FF100_36615</name>
</gene>
<keyword evidence="2" id="KW-1185">Reference proteome</keyword>
<organism evidence="1 2">
    <name type="scientific">Methylobacterium terricola</name>
    <dbReference type="NCBI Taxonomy" id="2583531"/>
    <lineage>
        <taxon>Bacteria</taxon>
        <taxon>Pseudomonadati</taxon>
        <taxon>Pseudomonadota</taxon>
        <taxon>Alphaproteobacteria</taxon>
        <taxon>Hyphomicrobiales</taxon>
        <taxon>Methylobacteriaceae</taxon>
        <taxon>Methylobacterium</taxon>
    </lineage>
</organism>
<reference evidence="1 2" key="1">
    <citation type="submission" date="2019-06" db="EMBL/GenBank/DDBJ databases">
        <title>Genome of Methylobacterium sp. 17Sr1-39.</title>
        <authorList>
            <person name="Seo T."/>
        </authorList>
    </citation>
    <scope>NUCLEOTIDE SEQUENCE [LARGE SCALE GENOMIC DNA]</scope>
    <source>
        <strain evidence="1 2">17Sr1-39</strain>
    </source>
</reference>
<sequence>MNGKASIFTTASWSGSTKPISLFCTCASTSIGPSLGTTTISGWPAVTTCPSVVTASCCTVPEIGALSVVRSRLSCALTTSCTSVSRFCAASVSAWYWRATVSLVSCVIRRCSEVAAALASLSWPRS</sequence>
<evidence type="ECO:0000313" key="2">
    <source>
        <dbReference type="Proteomes" id="UP000305267"/>
    </source>
</evidence>
<evidence type="ECO:0000313" key="1">
    <source>
        <dbReference type="EMBL" id="TNC04396.1"/>
    </source>
</evidence>
<accession>A0A5C4L5L6</accession>
<proteinExistence type="predicted"/>
<dbReference type="EMBL" id="VDDA01000082">
    <property type="protein sequence ID" value="TNC04396.1"/>
    <property type="molecule type" value="Genomic_DNA"/>
</dbReference>